<proteinExistence type="inferred from homology"/>
<dbReference type="PANTHER" id="PTHR11764">
    <property type="entry name" value="TERPENE CYCLASE/MUTASE FAMILY MEMBER"/>
    <property type="match status" value="1"/>
</dbReference>
<dbReference type="PROSITE" id="PS01074">
    <property type="entry name" value="TERPENE_SYNTHASES"/>
    <property type="match status" value="1"/>
</dbReference>
<protein>
    <submittedName>
        <fullName evidence="8">Prenyltransferase/squalene oxidase repeat-containing protein</fullName>
    </submittedName>
</protein>
<comment type="pathway">
    <text evidence="1">Secondary metabolite biosynthesis; hopanoid biosynthesis.</text>
</comment>
<evidence type="ECO:0000259" key="7">
    <source>
        <dbReference type="Pfam" id="PF13249"/>
    </source>
</evidence>
<feature type="transmembrane region" description="Helical" evidence="5">
    <location>
        <begin position="245"/>
        <end position="266"/>
    </location>
</feature>
<accession>A0ABT8HQX0</accession>
<keyword evidence="4" id="KW-0413">Isomerase</keyword>
<comment type="caution">
    <text evidence="8">The sequence shown here is derived from an EMBL/GenBank/DDBJ whole genome shotgun (WGS) entry which is preliminary data.</text>
</comment>
<feature type="domain" description="Squalene cyclase N-terminal" evidence="7">
    <location>
        <begin position="12"/>
        <end position="283"/>
    </location>
</feature>
<dbReference type="Proteomes" id="UP001172721">
    <property type="component" value="Unassembled WGS sequence"/>
</dbReference>
<comment type="similarity">
    <text evidence="2">Belongs to the terpene cyclase/mutase family.</text>
</comment>
<evidence type="ECO:0000256" key="1">
    <source>
        <dbReference type="ARBA" id="ARBA00004999"/>
    </source>
</evidence>
<dbReference type="SFLD" id="SFLDG01016">
    <property type="entry name" value="Prenyltransferase_Like_2"/>
    <property type="match status" value="1"/>
</dbReference>
<organism evidence="8 9">
    <name type="scientific">Fictibacillus fluitans</name>
    <dbReference type="NCBI Taxonomy" id="3058422"/>
    <lineage>
        <taxon>Bacteria</taxon>
        <taxon>Bacillati</taxon>
        <taxon>Bacillota</taxon>
        <taxon>Bacilli</taxon>
        <taxon>Bacillales</taxon>
        <taxon>Fictibacillaceae</taxon>
        <taxon>Fictibacillus</taxon>
    </lineage>
</organism>
<name>A0ABT8HQX0_9BACL</name>
<dbReference type="InterPro" id="IPR002365">
    <property type="entry name" value="Terpene_synthase_CS"/>
</dbReference>
<dbReference type="Pfam" id="PF13243">
    <property type="entry name" value="SQHop_cyclase_C"/>
    <property type="match status" value="1"/>
</dbReference>
<dbReference type="InterPro" id="IPR032696">
    <property type="entry name" value="SQ_cyclase_C"/>
</dbReference>
<keyword evidence="5" id="KW-0472">Membrane</keyword>
<gene>
    <name evidence="8" type="ORF">QYB97_01715</name>
</gene>
<keyword evidence="3" id="KW-0677">Repeat</keyword>
<dbReference type="Gene3D" id="1.50.10.20">
    <property type="match status" value="2"/>
</dbReference>
<dbReference type="EMBL" id="JAUHTR010000001">
    <property type="protein sequence ID" value="MDN4523169.1"/>
    <property type="molecule type" value="Genomic_DNA"/>
</dbReference>
<evidence type="ECO:0000313" key="8">
    <source>
        <dbReference type="EMBL" id="MDN4523169.1"/>
    </source>
</evidence>
<dbReference type="InterPro" id="IPR018333">
    <property type="entry name" value="Squalene_cyclase"/>
</dbReference>
<dbReference type="NCBIfam" id="TIGR01787">
    <property type="entry name" value="squalene_cyclas"/>
    <property type="match status" value="1"/>
</dbReference>
<reference evidence="8" key="1">
    <citation type="submission" date="2023-07" db="EMBL/GenBank/DDBJ databases">
        <title>Fictibacillus sp. isolated from freshwater pond.</title>
        <authorList>
            <person name="Kirdat K."/>
            <person name="Bhat A."/>
            <person name="Mourya A."/>
            <person name="Yadav A."/>
        </authorList>
    </citation>
    <scope>NUCLEOTIDE SEQUENCE</scope>
    <source>
        <strain evidence="8">NE201</strain>
    </source>
</reference>
<sequence>MQTFIGLKEGIDSRRNMLLSMQQEDGSFRFCFENPVTTDAYLLVLLVLFNWKDYHLKEVLVRRILSKQSSDGTWRVYPDEKKGNLSVTIEAYCALCYYGMDVHDKSMQQARSFILSEGGLNKANILTKAFLAMNGILPWPRLPFDPGLLIDLPAISPLQLFDLSSFARIHFVPMIAAMRNQFSILHPAKDHLSGLAPSRDNLGCWEEFEIPALIRFFTEHGLSSDSIDEKLEKYMLNRIEKDGTLLSYAISTVFMVYGLLALGYSMDSPVIQKAIYGITSLLCYNGQQYIVQNSPSAIWDTSLSLYALLESGMSPLDPRMQNGIHFLLKHQHTVKGDWQYHCPETAPGGWGFSESNSLHPDPDDTQAALRPLSVLSQYSGHVLHSWQKGINWLLAMQNDDGGWASFEKNTNKAWLGELPIDHAYDALIDASFPDMTGRILEFLGTCSPLTLNDASIQRAVSWLQQNQEADGSWRGRWGVCYLYGTWAAVTGMGAAGFSLHEDCHLQKAEKWIRDIQHEDGSWGESCSSDIHQTYTPLSYGTLVQTSWALDSLTCLHSVPTPEIEKAVRYLLHSQALPVTQPYPTGIGLPGYNYVIYYSYSHIYPLLALSHVYTKYVSHGGG</sequence>
<evidence type="ECO:0000313" key="9">
    <source>
        <dbReference type="Proteomes" id="UP001172721"/>
    </source>
</evidence>
<evidence type="ECO:0000256" key="4">
    <source>
        <dbReference type="ARBA" id="ARBA00023235"/>
    </source>
</evidence>
<dbReference type="InterPro" id="IPR008930">
    <property type="entry name" value="Terpenoid_cyclase/PrenylTrfase"/>
</dbReference>
<feature type="domain" description="Squalene cyclase C-terminal" evidence="6">
    <location>
        <begin position="296"/>
        <end position="610"/>
    </location>
</feature>
<dbReference type="RefSeq" id="WP_301164230.1">
    <property type="nucleotide sequence ID" value="NZ_JAUHTR010000001.1"/>
</dbReference>
<keyword evidence="5" id="KW-1133">Transmembrane helix</keyword>
<dbReference type="SUPFAM" id="SSF48239">
    <property type="entry name" value="Terpenoid cyclases/Protein prenyltransferases"/>
    <property type="match status" value="2"/>
</dbReference>
<keyword evidence="5" id="KW-0812">Transmembrane</keyword>
<evidence type="ECO:0000256" key="5">
    <source>
        <dbReference type="SAM" id="Phobius"/>
    </source>
</evidence>
<dbReference type="InterPro" id="IPR032697">
    <property type="entry name" value="SQ_cyclase_N"/>
</dbReference>
<evidence type="ECO:0000259" key="6">
    <source>
        <dbReference type="Pfam" id="PF13243"/>
    </source>
</evidence>
<dbReference type="PANTHER" id="PTHR11764:SF20">
    <property type="entry name" value="LANOSTEROL SYNTHASE"/>
    <property type="match status" value="1"/>
</dbReference>
<keyword evidence="9" id="KW-1185">Reference proteome</keyword>
<dbReference type="Pfam" id="PF13249">
    <property type="entry name" value="SQHop_cyclase_N"/>
    <property type="match status" value="1"/>
</dbReference>
<evidence type="ECO:0000256" key="2">
    <source>
        <dbReference type="ARBA" id="ARBA00009755"/>
    </source>
</evidence>
<evidence type="ECO:0000256" key="3">
    <source>
        <dbReference type="ARBA" id="ARBA00022737"/>
    </source>
</evidence>